<dbReference type="InterPro" id="IPR003488">
    <property type="entry name" value="DprA"/>
</dbReference>
<dbReference type="AlphaFoldDB" id="A0A842HS69"/>
<evidence type="ECO:0000256" key="1">
    <source>
        <dbReference type="ARBA" id="ARBA00006525"/>
    </source>
</evidence>
<dbReference type="Proteomes" id="UP000545386">
    <property type="component" value="Unassembled WGS sequence"/>
</dbReference>
<dbReference type="Gene3D" id="1.10.10.10">
    <property type="entry name" value="Winged helix-like DNA-binding domain superfamily/Winged helix DNA-binding domain"/>
    <property type="match status" value="1"/>
</dbReference>
<accession>A0A842HS69</accession>
<dbReference type="NCBIfam" id="TIGR00732">
    <property type="entry name" value="dprA"/>
    <property type="match status" value="1"/>
</dbReference>
<dbReference type="RefSeq" id="WP_185780342.1">
    <property type="nucleotide sequence ID" value="NZ_JACJUU010000011.1"/>
</dbReference>
<name>A0A842HS69_9BURK</name>
<keyword evidence="6" id="KW-1185">Reference proteome</keyword>
<protein>
    <submittedName>
        <fullName evidence="5">DNA-protecting protein DprA</fullName>
    </submittedName>
</protein>
<organism evidence="5 6">
    <name type="scientific">Pusillimonas minor</name>
    <dbReference type="NCBI Taxonomy" id="2697024"/>
    <lineage>
        <taxon>Bacteria</taxon>
        <taxon>Pseudomonadati</taxon>
        <taxon>Pseudomonadota</taxon>
        <taxon>Betaproteobacteria</taxon>
        <taxon>Burkholderiales</taxon>
        <taxon>Alcaligenaceae</taxon>
        <taxon>Pusillimonas</taxon>
    </lineage>
</organism>
<comment type="similarity">
    <text evidence="1">Belongs to the DprA/Smf family.</text>
</comment>
<dbReference type="PANTHER" id="PTHR43022:SF1">
    <property type="entry name" value="PROTEIN SMF"/>
    <property type="match status" value="1"/>
</dbReference>
<dbReference type="InterPro" id="IPR057666">
    <property type="entry name" value="DrpA_SLOG"/>
</dbReference>
<evidence type="ECO:0000313" key="6">
    <source>
        <dbReference type="Proteomes" id="UP000545386"/>
    </source>
</evidence>
<dbReference type="EMBL" id="JACJUU010000011">
    <property type="protein sequence ID" value="MBC2770664.1"/>
    <property type="molecule type" value="Genomic_DNA"/>
</dbReference>
<dbReference type="Pfam" id="PF02481">
    <property type="entry name" value="DNA_processg_A"/>
    <property type="match status" value="1"/>
</dbReference>
<evidence type="ECO:0000259" key="4">
    <source>
        <dbReference type="Pfam" id="PF17782"/>
    </source>
</evidence>
<feature type="domain" description="Smf/DprA SLOG" evidence="3">
    <location>
        <begin position="86"/>
        <end position="297"/>
    </location>
</feature>
<dbReference type="Pfam" id="PF17782">
    <property type="entry name" value="WHD_DprA"/>
    <property type="match status" value="1"/>
</dbReference>
<dbReference type="Gene3D" id="3.40.50.450">
    <property type="match status" value="1"/>
</dbReference>
<dbReference type="GO" id="GO:0009294">
    <property type="term" value="P:DNA-mediated transformation"/>
    <property type="evidence" value="ECO:0007669"/>
    <property type="project" value="InterPro"/>
</dbReference>
<dbReference type="InterPro" id="IPR041614">
    <property type="entry name" value="DprA_WH"/>
</dbReference>
<feature type="compositionally biased region" description="Polar residues" evidence="2">
    <location>
        <begin position="311"/>
        <end position="322"/>
    </location>
</feature>
<reference evidence="5 6" key="1">
    <citation type="submission" date="2020-08" db="EMBL/GenBank/DDBJ databases">
        <title>Paraeoetvoesia sp. YC-7-48 draft genome sequence.</title>
        <authorList>
            <person name="Yao L."/>
        </authorList>
    </citation>
    <scope>NUCLEOTIDE SEQUENCE [LARGE SCALE GENOMIC DNA]</scope>
    <source>
        <strain evidence="6">YC-7-48</strain>
    </source>
</reference>
<evidence type="ECO:0000256" key="2">
    <source>
        <dbReference type="SAM" id="MobiDB-lite"/>
    </source>
</evidence>
<evidence type="ECO:0000259" key="3">
    <source>
        <dbReference type="Pfam" id="PF02481"/>
    </source>
</evidence>
<dbReference type="InterPro" id="IPR036388">
    <property type="entry name" value="WH-like_DNA-bd_sf"/>
</dbReference>
<feature type="domain" description="DprA winged helix" evidence="4">
    <location>
        <begin position="321"/>
        <end position="380"/>
    </location>
</feature>
<sequence>MPVSLDHDELAAWVRLTLEPGLGPAQARNLLAAVGLPQAIFAQSVAQLMKFLPQNLALQLAQPPSTDIAQAILQTQRWLEHPSHHLLTLADPDYPASLLEIHDPPLAIYVNGQLGTLNRQSIAIVGARSATPGGLENAKAFARHLAERGWCVVSGLASGIDAAAHQGALDAGPDGGGTLAVMGTGIDIVYPARNRALAHKIVENGTLISEFPMGQRAMPYQFPKRNRIVAGLSRGVLVVEAALQSGSLITARQAGDMGREIFAIPGSIHSPLSKGCHQLIRQGAKLVESGQDIVEELSGVLPGVAPPLRFTGTSTKTRSATPAASGATGHSELEPILQAMGFDPIDIDTLLQRTGLDITLLNSRLTLLELDNLVARLPDGRLQRTAGHTP</sequence>
<evidence type="ECO:0000313" key="5">
    <source>
        <dbReference type="EMBL" id="MBC2770664.1"/>
    </source>
</evidence>
<feature type="region of interest" description="Disordered" evidence="2">
    <location>
        <begin position="311"/>
        <end position="330"/>
    </location>
</feature>
<dbReference type="PANTHER" id="PTHR43022">
    <property type="entry name" value="PROTEIN SMF"/>
    <property type="match status" value="1"/>
</dbReference>
<proteinExistence type="inferred from homology"/>
<gene>
    <name evidence="5" type="primary">dprA</name>
    <name evidence="5" type="ORF">GTU67_12175</name>
</gene>
<dbReference type="SUPFAM" id="SSF102405">
    <property type="entry name" value="MCP/YpsA-like"/>
    <property type="match status" value="1"/>
</dbReference>
<comment type="caution">
    <text evidence="5">The sequence shown here is derived from an EMBL/GenBank/DDBJ whole genome shotgun (WGS) entry which is preliminary data.</text>
</comment>